<dbReference type="RefSeq" id="WP_206706770.1">
    <property type="nucleotide sequence ID" value="NZ_CP059066.1"/>
</dbReference>
<name>A0A8A0RNE8_9FIRM</name>
<keyword evidence="1" id="KW-1133">Transmembrane helix</keyword>
<dbReference type="Proteomes" id="UP000662904">
    <property type="component" value="Chromosome"/>
</dbReference>
<feature type="transmembrane region" description="Helical" evidence="1">
    <location>
        <begin position="124"/>
        <end position="146"/>
    </location>
</feature>
<dbReference type="PANTHER" id="PTHR36007">
    <property type="entry name" value="TRANSPORT PROTEIN-RELATED"/>
    <property type="match status" value="1"/>
</dbReference>
<dbReference type="Pfam" id="PF06695">
    <property type="entry name" value="Sm_multidrug_ex"/>
    <property type="match status" value="1"/>
</dbReference>
<reference evidence="2" key="1">
    <citation type="submission" date="2020-07" db="EMBL/GenBank/DDBJ databases">
        <title>Koleobacter methoxysyntrophicus gen. nov., sp. nov., a novel anaerobic bacterium isolated from deep subsurface oil field and proposal of Koleobacterales ord. nov. in the phylum Firmicutes.</title>
        <authorList>
            <person name="Sakamoto S."/>
            <person name="Tamaki H."/>
        </authorList>
    </citation>
    <scope>NUCLEOTIDE SEQUENCE</scope>
    <source>
        <strain evidence="2">NRmbB1</strain>
    </source>
</reference>
<gene>
    <name evidence="2" type="ORF">H0A61_01775</name>
</gene>
<dbReference type="AlphaFoldDB" id="A0A8A0RNE8"/>
<feature type="transmembrane region" description="Helical" evidence="1">
    <location>
        <begin position="91"/>
        <end position="118"/>
    </location>
</feature>
<organism evidence="2 3">
    <name type="scientific">Koleobacter methoxysyntrophicus</name>
    <dbReference type="NCBI Taxonomy" id="2751313"/>
    <lineage>
        <taxon>Bacteria</taxon>
        <taxon>Bacillati</taxon>
        <taxon>Bacillota</taxon>
        <taxon>Clostridia</taxon>
        <taxon>Koleobacterales</taxon>
        <taxon>Koleobacteraceae</taxon>
        <taxon>Koleobacter</taxon>
    </lineage>
</organism>
<dbReference type="EMBL" id="CP059066">
    <property type="protein sequence ID" value="QSQ09412.1"/>
    <property type="molecule type" value="Genomic_DNA"/>
</dbReference>
<evidence type="ECO:0000313" key="3">
    <source>
        <dbReference type="Proteomes" id="UP000662904"/>
    </source>
</evidence>
<protein>
    <recommendedName>
        <fullName evidence="4">Small multi-drug export protein</fullName>
    </recommendedName>
</protein>
<proteinExistence type="predicted"/>
<keyword evidence="1" id="KW-0472">Membrane</keyword>
<accession>A0A8A0RNE8</accession>
<keyword evidence="1" id="KW-0812">Transmembrane</keyword>
<evidence type="ECO:0008006" key="4">
    <source>
        <dbReference type="Google" id="ProtNLM"/>
    </source>
</evidence>
<dbReference type="KEGG" id="kme:H0A61_01775"/>
<evidence type="ECO:0000313" key="2">
    <source>
        <dbReference type="EMBL" id="QSQ09412.1"/>
    </source>
</evidence>
<dbReference type="InterPro" id="IPR009577">
    <property type="entry name" value="Sm_multidrug_ex"/>
</dbReference>
<sequence length="147" mass="16150">MINDELTVFFIAAMPVFELRGAIPLGVGIGISPWKTYFLSVAGSLLPAPFLLLFLDPIFRFLRSTRLFRRFINWTVKRSLKKGEQIKRYSLLGLVLFVAIPLPSTGVWTGCIAASLIGLRFIQAFPAVALGTSIAGLIVLAVTCHII</sequence>
<feature type="transmembrane region" description="Helical" evidence="1">
    <location>
        <begin position="37"/>
        <end position="62"/>
    </location>
</feature>
<keyword evidence="3" id="KW-1185">Reference proteome</keyword>
<evidence type="ECO:0000256" key="1">
    <source>
        <dbReference type="SAM" id="Phobius"/>
    </source>
</evidence>
<dbReference type="PANTHER" id="PTHR36007:SF2">
    <property type="entry name" value="TRANSPORT PROTEIN-RELATED"/>
    <property type="match status" value="1"/>
</dbReference>